<evidence type="ECO:0000313" key="7">
    <source>
        <dbReference type="Proteomes" id="UP000591131"/>
    </source>
</evidence>
<dbReference type="GO" id="GO:0003746">
    <property type="term" value="F:translation elongation factor activity"/>
    <property type="evidence" value="ECO:0007669"/>
    <property type="project" value="UniProtKB-KW"/>
</dbReference>
<keyword evidence="3" id="KW-0496">Mitochondrion</keyword>
<dbReference type="InterPro" id="IPR041095">
    <property type="entry name" value="EFG_II"/>
</dbReference>
<dbReference type="InterPro" id="IPR009000">
    <property type="entry name" value="Transl_B-barrel_sf"/>
</dbReference>
<dbReference type="Gene3D" id="3.30.70.240">
    <property type="match status" value="1"/>
</dbReference>
<dbReference type="InterPro" id="IPR000795">
    <property type="entry name" value="T_Tr_GTP-bd_dom"/>
</dbReference>
<comment type="caution">
    <text evidence="6">The sequence shown here is derived from an EMBL/GenBank/DDBJ whole genome shotgun (WGS) entry which is preliminary data.</text>
</comment>
<evidence type="ECO:0000256" key="1">
    <source>
        <dbReference type="ARBA" id="ARBA00022741"/>
    </source>
</evidence>
<name>A0A7J6MGA2_PERCH</name>
<keyword evidence="2" id="KW-0648">Protein biosynthesis</keyword>
<proteinExistence type="predicted"/>
<dbReference type="Gene3D" id="3.30.230.10">
    <property type="match status" value="1"/>
</dbReference>
<dbReference type="Pfam" id="PF00009">
    <property type="entry name" value="GTP_EFTU"/>
    <property type="match status" value="1"/>
</dbReference>
<dbReference type="Gene3D" id="2.40.30.10">
    <property type="entry name" value="Translation factors"/>
    <property type="match status" value="1"/>
</dbReference>
<dbReference type="CDD" id="cd01514">
    <property type="entry name" value="Elongation_Factor_C"/>
    <property type="match status" value="1"/>
</dbReference>
<dbReference type="PANTHER" id="PTHR43261">
    <property type="entry name" value="TRANSLATION ELONGATION FACTOR G-RELATED"/>
    <property type="match status" value="1"/>
</dbReference>
<dbReference type="OrthoDB" id="198619at2759"/>
<dbReference type="Proteomes" id="UP000591131">
    <property type="component" value="Unassembled WGS sequence"/>
</dbReference>
<accession>A0A7J6MGA2</accession>
<dbReference type="PROSITE" id="PS51722">
    <property type="entry name" value="G_TR_2"/>
    <property type="match status" value="1"/>
</dbReference>
<dbReference type="Gene3D" id="3.30.70.870">
    <property type="entry name" value="Elongation Factor G (Translational Gtpase), domain 3"/>
    <property type="match status" value="1"/>
</dbReference>
<keyword evidence="1" id="KW-0547">Nucleotide-binding</keyword>
<dbReference type="GO" id="GO:0005525">
    <property type="term" value="F:GTP binding"/>
    <property type="evidence" value="ECO:0007669"/>
    <property type="project" value="UniProtKB-KW"/>
</dbReference>
<dbReference type="PROSITE" id="PS00301">
    <property type="entry name" value="G_TR_1"/>
    <property type="match status" value="1"/>
</dbReference>
<dbReference type="SUPFAM" id="SSF54980">
    <property type="entry name" value="EF-G C-terminal domain-like"/>
    <property type="match status" value="2"/>
</dbReference>
<organism evidence="6 7">
    <name type="scientific">Perkinsus chesapeaki</name>
    <name type="common">Clam parasite</name>
    <name type="synonym">Perkinsus andrewsi</name>
    <dbReference type="NCBI Taxonomy" id="330153"/>
    <lineage>
        <taxon>Eukaryota</taxon>
        <taxon>Sar</taxon>
        <taxon>Alveolata</taxon>
        <taxon>Perkinsozoa</taxon>
        <taxon>Perkinsea</taxon>
        <taxon>Perkinsida</taxon>
        <taxon>Perkinsidae</taxon>
        <taxon>Perkinsus</taxon>
    </lineage>
</organism>
<dbReference type="NCBIfam" id="TIGR00231">
    <property type="entry name" value="small_GTP"/>
    <property type="match status" value="1"/>
</dbReference>
<evidence type="ECO:0000313" key="6">
    <source>
        <dbReference type="EMBL" id="KAF4670525.1"/>
    </source>
</evidence>
<keyword evidence="6" id="KW-0251">Elongation factor</keyword>
<dbReference type="FunFam" id="3.40.50.300:FF:000514">
    <property type="entry name" value="Ribosome-releasing factor 2, mitochondrial"/>
    <property type="match status" value="1"/>
</dbReference>
<dbReference type="PANTHER" id="PTHR43261:SF1">
    <property type="entry name" value="RIBOSOME-RELEASING FACTOR 2, MITOCHONDRIAL"/>
    <property type="match status" value="1"/>
</dbReference>
<dbReference type="AlphaFoldDB" id="A0A7J6MGA2"/>
<dbReference type="InterPro" id="IPR000640">
    <property type="entry name" value="EFG_V-like"/>
</dbReference>
<evidence type="ECO:0000259" key="5">
    <source>
        <dbReference type="PROSITE" id="PS51722"/>
    </source>
</evidence>
<gene>
    <name evidence="6" type="primary">GFM2_1</name>
    <name evidence="6" type="ORF">FOL47_001992</name>
</gene>
<dbReference type="InterPro" id="IPR014721">
    <property type="entry name" value="Ribsml_uS5_D2-typ_fold_subgr"/>
</dbReference>
<dbReference type="GO" id="GO:0003924">
    <property type="term" value="F:GTPase activity"/>
    <property type="evidence" value="ECO:0007669"/>
    <property type="project" value="InterPro"/>
</dbReference>
<dbReference type="Pfam" id="PF00679">
    <property type="entry name" value="EFG_C"/>
    <property type="match status" value="1"/>
</dbReference>
<dbReference type="SUPFAM" id="SSF52540">
    <property type="entry name" value="P-loop containing nucleoside triphosphate hydrolases"/>
    <property type="match status" value="1"/>
</dbReference>
<dbReference type="InterPro" id="IPR035647">
    <property type="entry name" value="EFG_III/V"/>
</dbReference>
<dbReference type="GO" id="GO:0032790">
    <property type="term" value="P:ribosome disassembly"/>
    <property type="evidence" value="ECO:0007669"/>
    <property type="project" value="TreeGrafter"/>
</dbReference>
<evidence type="ECO:0000256" key="4">
    <source>
        <dbReference type="ARBA" id="ARBA00023134"/>
    </source>
</evidence>
<dbReference type="InterPro" id="IPR031157">
    <property type="entry name" value="G_TR_CS"/>
</dbReference>
<dbReference type="InterPro" id="IPR005225">
    <property type="entry name" value="Small_GTP-bd"/>
</dbReference>
<dbReference type="GO" id="GO:0005759">
    <property type="term" value="C:mitochondrial matrix"/>
    <property type="evidence" value="ECO:0007669"/>
    <property type="project" value="UniProtKB-ARBA"/>
</dbReference>
<dbReference type="SUPFAM" id="SSF50447">
    <property type="entry name" value="Translation proteins"/>
    <property type="match status" value="1"/>
</dbReference>
<dbReference type="PRINTS" id="PR00315">
    <property type="entry name" value="ELONGATNFCT"/>
</dbReference>
<feature type="domain" description="Tr-type G" evidence="5">
    <location>
        <begin position="48"/>
        <end position="324"/>
    </location>
</feature>
<keyword evidence="4" id="KW-0342">GTP-binding</keyword>
<dbReference type="Gene3D" id="3.40.50.300">
    <property type="entry name" value="P-loop containing nucleotide triphosphate hydrolases"/>
    <property type="match status" value="1"/>
</dbReference>
<protein>
    <submittedName>
        <fullName evidence="6">G elongation factor, mitochondrial 2</fullName>
    </submittedName>
</protein>
<reference evidence="6 7" key="1">
    <citation type="submission" date="2020-04" db="EMBL/GenBank/DDBJ databases">
        <title>Perkinsus chesapeaki whole genome sequence.</title>
        <authorList>
            <person name="Bogema D.R."/>
        </authorList>
    </citation>
    <scope>NUCLEOTIDE SEQUENCE [LARGE SCALE GENOMIC DNA]</scope>
    <source>
        <strain evidence="6">ATCC PRA-425</strain>
    </source>
</reference>
<sequence>MGLHRPLHRSLAARARNLLTGGCCCLQGAFGAHRDFSTSGQQTKGGLKMIRNIGVFAHVDAGKTTTTERMLVHAGEIRSPGSVDEGTTQMDYMKQEQLRGITIRAAATTFKWKGYTVNLVDTPGHVDFTAEVQRAVRVLDGAVVVIDGTAGVQAQTRTIWRQTDHLPRLIFVNKLDREGCTYEMNMSSLNSRLPPSTAKPLAIQYPLWQPRGALRSVVDLITTKAYSYEGRLGTAVIEDTIKEGEMEEVVEARNDLLETLAILDEEFGTAYLDRSEEEPSMVADAIRRQCILRTISPVFFGSALGNQGIQSLLDAVALYLPNPIDAHTARPDYLPDPRDQGVVLEAFKVLPPMGKEEKDKDNIVYCRVLSGTIKSRVAVTNQTQKQRRKGKAVENVKEVFHPKASEIEPCKELRGGEVGVVTGLNNVRSGDVLTSGSGEQLKKLSVIINNRIKDAALHEPSCVCFAPFTTPTVQQDQELEKALDRMMLEDPSIEFRKDKSEQILVWGMGDLHLELCRDRIRDEFKIPVEMGKLHVTYREHVTSEVRLAFDDESGGSGVHLDISLGPARDLPNVFGGEAASESSYSNEVVFSKEIDGGAMKVHNAFRERIEQWLHESFQSGPRLFAEFAASRVTIHRLEANNPTGLQMHLAKLFSELSKKALSDGCITVLEPVVSLTVSGPPSVRGTLSGPVYAEIVRYRRGFVASSDLKDEHTFEMQAFLPQSQMSGYASQIRRMTSGQADIHVLPAGLAEAQEDTLPVYQTTLHGLGMEEAPSNEEESYQIDYTNVEDLLEN</sequence>
<evidence type="ECO:0000256" key="3">
    <source>
        <dbReference type="ARBA" id="ARBA00023128"/>
    </source>
</evidence>
<dbReference type="InterPro" id="IPR027417">
    <property type="entry name" value="P-loop_NTPase"/>
</dbReference>
<keyword evidence="7" id="KW-1185">Reference proteome</keyword>
<dbReference type="GO" id="GO:0032543">
    <property type="term" value="P:mitochondrial translation"/>
    <property type="evidence" value="ECO:0007669"/>
    <property type="project" value="TreeGrafter"/>
</dbReference>
<dbReference type="Pfam" id="PF14492">
    <property type="entry name" value="EFG_III"/>
    <property type="match status" value="1"/>
</dbReference>
<evidence type="ECO:0000256" key="2">
    <source>
        <dbReference type="ARBA" id="ARBA00022917"/>
    </source>
</evidence>
<dbReference type="EMBL" id="JAAPAO010000150">
    <property type="protein sequence ID" value="KAF4670525.1"/>
    <property type="molecule type" value="Genomic_DNA"/>
</dbReference>